<gene>
    <name evidence="9" type="ORF">QO015_003615</name>
</gene>
<dbReference type="PANTHER" id="PTHR33908:SF11">
    <property type="entry name" value="MEMBRANE PROTEIN"/>
    <property type="match status" value="1"/>
</dbReference>
<dbReference type="PANTHER" id="PTHR33908">
    <property type="entry name" value="MANNOSYLTRANSFERASE YKCB-RELATED"/>
    <property type="match status" value="1"/>
</dbReference>
<evidence type="ECO:0000256" key="3">
    <source>
        <dbReference type="ARBA" id="ARBA00022676"/>
    </source>
</evidence>
<keyword evidence="4" id="KW-0808">Transferase</keyword>
<keyword evidence="6 8" id="KW-1133">Transmembrane helix</keyword>
<evidence type="ECO:0008006" key="11">
    <source>
        <dbReference type="Google" id="ProtNLM"/>
    </source>
</evidence>
<evidence type="ECO:0000256" key="7">
    <source>
        <dbReference type="ARBA" id="ARBA00023136"/>
    </source>
</evidence>
<evidence type="ECO:0000313" key="10">
    <source>
        <dbReference type="Proteomes" id="UP001223743"/>
    </source>
</evidence>
<feature type="transmembrane region" description="Helical" evidence="8">
    <location>
        <begin position="309"/>
        <end position="330"/>
    </location>
</feature>
<dbReference type="Proteomes" id="UP001223743">
    <property type="component" value="Unassembled WGS sequence"/>
</dbReference>
<keyword evidence="10" id="KW-1185">Reference proteome</keyword>
<keyword evidence="3" id="KW-0328">Glycosyltransferase</keyword>
<feature type="transmembrane region" description="Helical" evidence="8">
    <location>
        <begin position="174"/>
        <end position="202"/>
    </location>
</feature>
<evidence type="ECO:0000256" key="5">
    <source>
        <dbReference type="ARBA" id="ARBA00022692"/>
    </source>
</evidence>
<evidence type="ECO:0000256" key="8">
    <source>
        <dbReference type="SAM" id="Phobius"/>
    </source>
</evidence>
<protein>
    <recommendedName>
        <fullName evidence="11">Glycosyltransferase RgtA/B/C/D-like domain-containing protein</fullName>
    </recommendedName>
</protein>
<dbReference type="RefSeq" id="WP_266283407.1">
    <property type="nucleotide sequence ID" value="NZ_JAPKNF010000003.1"/>
</dbReference>
<organism evidence="9 10">
    <name type="scientific">Kaistia geumhonensis</name>
    <dbReference type="NCBI Taxonomy" id="410839"/>
    <lineage>
        <taxon>Bacteria</taxon>
        <taxon>Pseudomonadati</taxon>
        <taxon>Pseudomonadota</taxon>
        <taxon>Alphaproteobacteria</taxon>
        <taxon>Hyphomicrobiales</taxon>
        <taxon>Kaistiaceae</taxon>
        <taxon>Kaistia</taxon>
    </lineage>
</organism>
<comment type="caution">
    <text evidence="9">The sequence shown here is derived from an EMBL/GenBank/DDBJ whole genome shotgun (WGS) entry which is preliminary data.</text>
</comment>
<dbReference type="InterPro" id="IPR050297">
    <property type="entry name" value="LipidA_mod_glycosyltrf_83"/>
</dbReference>
<feature type="transmembrane region" description="Helical" evidence="8">
    <location>
        <begin position="336"/>
        <end position="356"/>
    </location>
</feature>
<evidence type="ECO:0000256" key="4">
    <source>
        <dbReference type="ARBA" id="ARBA00022679"/>
    </source>
</evidence>
<feature type="transmembrane region" description="Helical" evidence="8">
    <location>
        <begin position="143"/>
        <end position="162"/>
    </location>
</feature>
<keyword evidence="7 8" id="KW-0472">Membrane</keyword>
<comment type="subcellular location">
    <subcellularLocation>
        <location evidence="1">Cell membrane</location>
        <topology evidence="1">Multi-pass membrane protein</topology>
    </subcellularLocation>
</comment>
<feature type="transmembrane region" description="Helical" evidence="8">
    <location>
        <begin position="21"/>
        <end position="39"/>
    </location>
</feature>
<reference evidence="9 10" key="1">
    <citation type="submission" date="2023-07" db="EMBL/GenBank/DDBJ databases">
        <title>Genomic Encyclopedia of Type Strains, Phase IV (KMG-IV): sequencing the most valuable type-strain genomes for metagenomic binning, comparative biology and taxonomic classification.</title>
        <authorList>
            <person name="Goeker M."/>
        </authorList>
    </citation>
    <scope>NUCLEOTIDE SEQUENCE [LARGE SCALE GENOMIC DNA]</scope>
    <source>
        <strain evidence="9 10">B1-1</strain>
    </source>
</reference>
<name>A0ABU0MAK4_9HYPH</name>
<evidence type="ECO:0000256" key="2">
    <source>
        <dbReference type="ARBA" id="ARBA00022475"/>
    </source>
</evidence>
<dbReference type="EMBL" id="JAUSWJ010000001">
    <property type="protein sequence ID" value="MDQ0518002.1"/>
    <property type="molecule type" value="Genomic_DNA"/>
</dbReference>
<feature type="transmembrane region" description="Helical" evidence="8">
    <location>
        <begin position="118"/>
        <end position="136"/>
    </location>
</feature>
<evidence type="ECO:0000256" key="6">
    <source>
        <dbReference type="ARBA" id="ARBA00022989"/>
    </source>
</evidence>
<keyword evidence="5 8" id="KW-0812">Transmembrane</keyword>
<evidence type="ECO:0000256" key="1">
    <source>
        <dbReference type="ARBA" id="ARBA00004651"/>
    </source>
</evidence>
<accession>A0ABU0MAK4</accession>
<evidence type="ECO:0000313" key="9">
    <source>
        <dbReference type="EMBL" id="MDQ0518002.1"/>
    </source>
</evidence>
<feature type="transmembrane region" description="Helical" evidence="8">
    <location>
        <begin position="278"/>
        <end position="302"/>
    </location>
</feature>
<feature type="transmembrane region" description="Helical" evidence="8">
    <location>
        <begin position="214"/>
        <end position="234"/>
    </location>
</feature>
<proteinExistence type="predicted"/>
<sequence>MAVIIEGKTSRRLSPAGSAPLTFAMTAFLMNLAISLPTLGRQAFWGDETLTAQAVDMDVPALVADRLGAGHFPTYFLLLKGLGLAHASDALMRLPSALFEAGAAAVFTVIALSIGGRIAAVATAVLFALVPLLFFYAQEARPYALMLLFLAIATAAHLRIIAGRIEQGRPGLVATIGCVGAALVIPAGIVSVAALHAGLLAAGSMARGRPERRLVLRHLIVTWVAIGLAALALIPNVMAAAQGSRGLMKWQLGMSPGRRLVEAWNEIFGLLVRQDANVFLPAGWEIVPSLGFVALIVTGAWLGRKNTAIRYVTATVVTTALGFVVIGSFTVTAGRYLLGILPPAILLASFASAQLLAAGRFRLPAAAMLAALAGAMALQTLDASISDTRFNWRRPADFIAANDLGHAEILTNMPFYEATLRRYLPANMAPTLRAPLPPIEPPGIIWQWSRETPNAYVLAFDGDATPPPEAVAGRTVCSWAFGRATFFVLAANMTTLPAPLRGCAGN</sequence>
<keyword evidence="2" id="KW-1003">Cell membrane</keyword>